<dbReference type="AlphaFoldDB" id="A0A420VE03"/>
<gene>
    <name evidence="2" type="ORF">Cdeb_00647</name>
</gene>
<name>A0A420VE03_9BACI</name>
<feature type="compositionally biased region" description="Basic residues" evidence="1">
    <location>
        <begin position="75"/>
        <end position="89"/>
    </location>
</feature>
<evidence type="ECO:0000313" key="2">
    <source>
        <dbReference type="EMBL" id="RKO61917.1"/>
    </source>
</evidence>
<sequence>MLAPSNAAMAAETDRTFASINPIKMPVIAVLDWMTAVSRQPARTAKDSCSFTAEKRGAVHFMAERGPANRSNPNRLKKTAPSPKRKKPAFRTASRGIRKKTVPSNMSGKTI</sequence>
<dbReference type="EMBL" id="AZRV01000023">
    <property type="protein sequence ID" value="RKO61917.1"/>
    <property type="molecule type" value="Genomic_DNA"/>
</dbReference>
<organism evidence="2 3">
    <name type="scientific">Caldibacillus debilis GB1</name>
    <dbReference type="NCBI Taxonomy" id="1339248"/>
    <lineage>
        <taxon>Bacteria</taxon>
        <taxon>Bacillati</taxon>
        <taxon>Bacillota</taxon>
        <taxon>Bacilli</taxon>
        <taxon>Bacillales</taxon>
        <taxon>Bacillaceae</taxon>
        <taxon>Caldibacillus</taxon>
    </lineage>
</organism>
<reference evidence="2 3" key="1">
    <citation type="submission" date="2013-12" db="EMBL/GenBank/DDBJ databases">
        <title>Genome and proteome characterization of Caldibacillus debilis GB1 derived from a cellulolytic aero-tolerant co-culture.</title>
        <authorList>
            <person name="Wushke S.T."/>
            <person name="Zhang X."/>
            <person name="Fristensky B."/>
            <person name="Wilkins J.A."/>
            <person name="Levin D.B."/>
            <person name="Sparling R."/>
        </authorList>
    </citation>
    <scope>NUCLEOTIDE SEQUENCE [LARGE SCALE GENOMIC DNA]</scope>
    <source>
        <strain evidence="2 3">GB1</strain>
    </source>
</reference>
<protein>
    <submittedName>
        <fullName evidence="2">Uncharacterized protein</fullName>
    </submittedName>
</protein>
<accession>A0A420VE03</accession>
<proteinExistence type="predicted"/>
<evidence type="ECO:0000313" key="3">
    <source>
        <dbReference type="Proteomes" id="UP000286235"/>
    </source>
</evidence>
<feature type="compositionally biased region" description="Polar residues" evidence="1">
    <location>
        <begin position="102"/>
        <end position="111"/>
    </location>
</feature>
<feature type="region of interest" description="Disordered" evidence="1">
    <location>
        <begin position="64"/>
        <end position="111"/>
    </location>
</feature>
<comment type="caution">
    <text evidence="2">The sequence shown here is derived from an EMBL/GenBank/DDBJ whole genome shotgun (WGS) entry which is preliminary data.</text>
</comment>
<keyword evidence="3" id="KW-1185">Reference proteome</keyword>
<dbReference type="Proteomes" id="UP000286235">
    <property type="component" value="Unassembled WGS sequence"/>
</dbReference>
<evidence type="ECO:0000256" key="1">
    <source>
        <dbReference type="SAM" id="MobiDB-lite"/>
    </source>
</evidence>